<proteinExistence type="predicted"/>
<gene>
    <name evidence="1" type="ORF">Pan54_19870</name>
</gene>
<protein>
    <submittedName>
        <fullName evidence="1">Uncharacterized protein</fullName>
    </submittedName>
</protein>
<accession>A0A5C5XHA7</accession>
<evidence type="ECO:0000313" key="2">
    <source>
        <dbReference type="Proteomes" id="UP000316095"/>
    </source>
</evidence>
<keyword evidence="2" id="KW-1185">Reference proteome</keyword>
<dbReference type="EMBL" id="SJPG01000001">
    <property type="protein sequence ID" value="TWT61252.1"/>
    <property type="molecule type" value="Genomic_DNA"/>
</dbReference>
<name>A0A5C5XHA7_9PLAN</name>
<dbReference type="AlphaFoldDB" id="A0A5C5XHA7"/>
<comment type="caution">
    <text evidence="1">The sequence shown here is derived from an EMBL/GenBank/DDBJ whole genome shotgun (WGS) entry which is preliminary data.</text>
</comment>
<reference evidence="1 2" key="1">
    <citation type="submission" date="2019-02" db="EMBL/GenBank/DDBJ databases">
        <title>Deep-cultivation of Planctomycetes and their phenomic and genomic characterization uncovers novel biology.</title>
        <authorList>
            <person name="Wiegand S."/>
            <person name="Jogler M."/>
            <person name="Boedeker C."/>
            <person name="Pinto D."/>
            <person name="Vollmers J."/>
            <person name="Rivas-Marin E."/>
            <person name="Kohn T."/>
            <person name="Peeters S.H."/>
            <person name="Heuer A."/>
            <person name="Rast P."/>
            <person name="Oberbeckmann S."/>
            <person name="Bunk B."/>
            <person name="Jeske O."/>
            <person name="Meyerdierks A."/>
            <person name="Storesund J.E."/>
            <person name="Kallscheuer N."/>
            <person name="Luecker S."/>
            <person name="Lage O.M."/>
            <person name="Pohl T."/>
            <person name="Merkel B.J."/>
            <person name="Hornburger P."/>
            <person name="Mueller R.-W."/>
            <person name="Bruemmer F."/>
            <person name="Labrenz M."/>
            <person name="Spormann A.M."/>
            <person name="Op Den Camp H."/>
            <person name="Overmann J."/>
            <person name="Amann R."/>
            <person name="Jetten M.S.M."/>
            <person name="Mascher T."/>
            <person name="Medema M.H."/>
            <person name="Devos D.P."/>
            <person name="Kaster A.-K."/>
            <person name="Ovreas L."/>
            <person name="Rohde M."/>
            <person name="Galperin M.Y."/>
            <person name="Jogler C."/>
        </authorList>
    </citation>
    <scope>NUCLEOTIDE SEQUENCE [LARGE SCALE GENOMIC DNA]</scope>
    <source>
        <strain evidence="1 2">Pan54</strain>
    </source>
</reference>
<organism evidence="1 2">
    <name type="scientific">Rubinisphaera italica</name>
    <dbReference type="NCBI Taxonomy" id="2527969"/>
    <lineage>
        <taxon>Bacteria</taxon>
        <taxon>Pseudomonadati</taxon>
        <taxon>Planctomycetota</taxon>
        <taxon>Planctomycetia</taxon>
        <taxon>Planctomycetales</taxon>
        <taxon>Planctomycetaceae</taxon>
        <taxon>Rubinisphaera</taxon>
    </lineage>
</organism>
<dbReference type="RefSeq" id="WP_146503269.1">
    <property type="nucleotide sequence ID" value="NZ_SJPG01000001.1"/>
</dbReference>
<evidence type="ECO:0000313" key="1">
    <source>
        <dbReference type="EMBL" id="TWT61252.1"/>
    </source>
</evidence>
<sequence>MSHSCQTIEELVVLSSPTVKAGDGLRLQLMRQARKEAWQRTARRQLTVIATLFIVLFVVAESQLHSVSRTAAVVMQPLVIPPSQSKLCKLDVSPESIGEWGHVEAVLAYRSHVSSSIRL</sequence>
<dbReference type="Proteomes" id="UP000316095">
    <property type="component" value="Unassembled WGS sequence"/>
</dbReference>